<evidence type="ECO:0000313" key="13">
    <source>
        <dbReference type="EMBL" id="OIR05325.1"/>
    </source>
</evidence>
<dbReference type="CDD" id="cd16922">
    <property type="entry name" value="HATPase_EvgS-ArcB-TorS-like"/>
    <property type="match status" value="1"/>
</dbReference>
<evidence type="ECO:0000256" key="4">
    <source>
        <dbReference type="ARBA" id="ARBA00022679"/>
    </source>
</evidence>
<keyword evidence="9" id="KW-0812">Transmembrane</keyword>
<evidence type="ECO:0000259" key="12">
    <source>
        <dbReference type="PROSITE" id="PS50113"/>
    </source>
</evidence>
<protein>
    <recommendedName>
        <fullName evidence="2">histidine kinase</fullName>
        <ecNumber evidence="2">2.7.13.3</ecNumber>
    </recommendedName>
</protein>
<dbReference type="InterPro" id="IPR035965">
    <property type="entry name" value="PAS-like_dom_sf"/>
</dbReference>
<feature type="transmembrane region" description="Helical" evidence="9">
    <location>
        <begin position="71"/>
        <end position="89"/>
    </location>
</feature>
<dbReference type="EC" id="2.7.13.3" evidence="2"/>
<evidence type="ECO:0000256" key="1">
    <source>
        <dbReference type="ARBA" id="ARBA00000085"/>
    </source>
</evidence>
<feature type="transmembrane region" description="Helical" evidence="9">
    <location>
        <begin position="143"/>
        <end position="167"/>
    </location>
</feature>
<keyword evidence="5" id="KW-0547">Nucleotide-binding</keyword>
<dbReference type="InterPro" id="IPR011006">
    <property type="entry name" value="CheY-like_superfamily"/>
</dbReference>
<evidence type="ECO:0000259" key="10">
    <source>
        <dbReference type="PROSITE" id="PS50109"/>
    </source>
</evidence>
<gene>
    <name evidence="13" type="primary">barA_12</name>
    <name evidence="13" type="ORF">GALL_126370</name>
</gene>
<keyword evidence="8" id="KW-0902">Two-component regulatory system</keyword>
<evidence type="ECO:0000256" key="6">
    <source>
        <dbReference type="ARBA" id="ARBA00022777"/>
    </source>
</evidence>
<dbReference type="SUPFAM" id="SSF55785">
    <property type="entry name" value="PYP-like sensor domain (PAS domain)"/>
    <property type="match status" value="1"/>
</dbReference>
<evidence type="ECO:0000256" key="9">
    <source>
        <dbReference type="SAM" id="Phobius"/>
    </source>
</evidence>
<feature type="domain" description="Response regulatory" evidence="11">
    <location>
        <begin position="607"/>
        <end position="728"/>
    </location>
</feature>
<dbReference type="PRINTS" id="PR00344">
    <property type="entry name" value="BCTRLSENSOR"/>
</dbReference>
<dbReference type="Pfam" id="PF16927">
    <property type="entry name" value="HisKA_7TM"/>
    <property type="match status" value="1"/>
</dbReference>
<dbReference type="CDD" id="cd00156">
    <property type="entry name" value="REC"/>
    <property type="match status" value="1"/>
</dbReference>
<organism evidence="13">
    <name type="scientific">mine drainage metagenome</name>
    <dbReference type="NCBI Taxonomy" id="410659"/>
    <lineage>
        <taxon>unclassified sequences</taxon>
        <taxon>metagenomes</taxon>
        <taxon>ecological metagenomes</taxon>
    </lineage>
</organism>
<feature type="transmembrane region" description="Helical" evidence="9">
    <location>
        <begin position="38"/>
        <end position="59"/>
    </location>
</feature>
<dbReference type="InterPro" id="IPR013656">
    <property type="entry name" value="PAS_4"/>
</dbReference>
<dbReference type="SMART" id="SM00387">
    <property type="entry name" value="HATPase_c"/>
    <property type="match status" value="1"/>
</dbReference>
<sequence>MHVWASITWILFGLNLGQIALAVVAWRQAHVPGVRAISALILASSIYVGCSALEWSPALEHQVLLLKDLEFIGIAFLPPLTICAYVDFTGHAAWLSRRLRLGLFAFAALNLVVKWCDPWLHLVHREFMILHRDGWNAQYIVSGPWYAVMNAYLMVAEVIALVAVVRTWRHANRVFRRQLAALAFAMVFPAIVHILRLGGISPVTDFDAVPSALLVSTLVIAWAVWRERLTRIAPIGRDAFFDMYGGGLVVADVERTVVDLNPAAVRILGLGAGRAVGLPIGEVLADRPVLRELCAAEIENRREFSELMVEGTDWEARWTPLTAPNGRQRGYLLALHDITERKRIEHRLREATETALESAHMKSRFLANMSHEIRTPMNGVVGMVDLLLDTPLSADQRALVQTVRSSADALLTIINDILDFSKIEAGQLVFEALPFDLTDPTEGVLGLLAERAEAKEIELACLIDDDVPRQLVGDPGRLKQVLLNLVGNGLKFTERGEVVMRVGLVERMDDRVRLKFSIADTGIGLTREQQAKLFRPFVQAEEGTTRKYGGTGLGLAICRELVNRMGGEIGVESEVGRGSTFWFTGVFSLQQPAPVSSVARPALSGQRVLVADDHAATREVIRKLVTAMGAEVTVVGRGPDAVDQVRQAAVEGNPFALALADVRMPGLGGLDLARALRTASETGRLRVLLLAPVGFSPAIAELQEAGVERVLRKPVLGDQLRAALGGTAEPPETRAERSSPALAQALRVLIAEDNPVNQAVARRQLEKFGYTPVIVHNGARAVEMACSEPFDVVLMDCQMPEMDGFEATRRIRAWEARRRVSAVGRRPLYVIAITANAMVGDRESCLAAGMDDYVSKPVRPAELAAALVRASAALRGRPGVVAGKSGGGV</sequence>
<proteinExistence type="predicted"/>
<keyword evidence="9" id="KW-0472">Membrane</keyword>
<dbReference type="FunFam" id="1.10.287.130:FF:000002">
    <property type="entry name" value="Two-component osmosensing histidine kinase"/>
    <property type="match status" value="1"/>
</dbReference>
<dbReference type="Pfam" id="PF00072">
    <property type="entry name" value="Response_reg"/>
    <property type="match status" value="2"/>
</dbReference>
<keyword evidence="3" id="KW-0597">Phosphoprotein</keyword>
<dbReference type="SUPFAM" id="SSF52172">
    <property type="entry name" value="CheY-like"/>
    <property type="match status" value="2"/>
</dbReference>
<feature type="transmembrane region" description="Helical" evidence="9">
    <location>
        <begin position="101"/>
        <end position="123"/>
    </location>
</feature>
<dbReference type="InterPro" id="IPR001789">
    <property type="entry name" value="Sig_transdc_resp-reg_receiver"/>
</dbReference>
<evidence type="ECO:0000256" key="3">
    <source>
        <dbReference type="ARBA" id="ARBA00022553"/>
    </source>
</evidence>
<evidence type="ECO:0000256" key="7">
    <source>
        <dbReference type="ARBA" id="ARBA00022840"/>
    </source>
</evidence>
<dbReference type="CDD" id="cd17546">
    <property type="entry name" value="REC_hyHK_CKI1_RcsC-like"/>
    <property type="match status" value="1"/>
</dbReference>
<dbReference type="Pfam" id="PF02518">
    <property type="entry name" value="HATPase_c"/>
    <property type="match status" value="1"/>
</dbReference>
<dbReference type="PROSITE" id="PS50113">
    <property type="entry name" value="PAC"/>
    <property type="match status" value="1"/>
</dbReference>
<comment type="caution">
    <text evidence="13">The sequence shown here is derived from an EMBL/GenBank/DDBJ whole genome shotgun (WGS) entry which is preliminary data.</text>
</comment>
<dbReference type="Gene3D" id="3.40.50.2300">
    <property type="match status" value="2"/>
</dbReference>
<dbReference type="SMART" id="SM00448">
    <property type="entry name" value="REC"/>
    <property type="match status" value="2"/>
</dbReference>
<dbReference type="SUPFAM" id="SSF55874">
    <property type="entry name" value="ATPase domain of HSP90 chaperone/DNA topoisomerase II/histidine kinase"/>
    <property type="match status" value="1"/>
</dbReference>
<evidence type="ECO:0000256" key="2">
    <source>
        <dbReference type="ARBA" id="ARBA00012438"/>
    </source>
</evidence>
<dbReference type="Gene3D" id="1.10.287.130">
    <property type="match status" value="1"/>
</dbReference>
<dbReference type="PANTHER" id="PTHR45339">
    <property type="entry name" value="HYBRID SIGNAL TRANSDUCTION HISTIDINE KINASE J"/>
    <property type="match status" value="1"/>
</dbReference>
<feature type="transmembrane region" description="Helical" evidence="9">
    <location>
        <begin position="6"/>
        <end position="26"/>
    </location>
</feature>
<dbReference type="SUPFAM" id="SSF47384">
    <property type="entry name" value="Homodimeric domain of signal transducing histidine kinase"/>
    <property type="match status" value="1"/>
</dbReference>
<dbReference type="InterPro" id="IPR003661">
    <property type="entry name" value="HisK_dim/P_dom"/>
</dbReference>
<dbReference type="PANTHER" id="PTHR45339:SF1">
    <property type="entry name" value="HYBRID SIGNAL TRANSDUCTION HISTIDINE KINASE J"/>
    <property type="match status" value="1"/>
</dbReference>
<dbReference type="NCBIfam" id="TIGR00229">
    <property type="entry name" value="sensory_box"/>
    <property type="match status" value="1"/>
</dbReference>
<dbReference type="CDD" id="cd00082">
    <property type="entry name" value="HisKA"/>
    <property type="match status" value="1"/>
</dbReference>
<keyword evidence="9" id="KW-1133">Transmembrane helix</keyword>
<dbReference type="PROSITE" id="PS50109">
    <property type="entry name" value="HIS_KIN"/>
    <property type="match status" value="1"/>
</dbReference>
<dbReference type="EMBL" id="MLJW01000051">
    <property type="protein sequence ID" value="OIR05325.1"/>
    <property type="molecule type" value="Genomic_DNA"/>
</dbReference>
<feature type="domain" description="Histidine kinase" evidence="10">
    <location>
        <begin position="368"/>
        <end position="581"/>
    </location>
</feature>
<dbReference type="InterPro" id="IPR005467">
    <property type="entry name" value="His_kinase_dom"/>
</dbReference>
<feature type="domain" description="PAC" evidence="12">
    <location>
        <begin position="300"/>
        <end position="350"/>
    </location>
</feature>
<feature type="domain" description="Response regulatory" evidence="11">
    <location>
        <begin position="747"/>
        <end position="871"/>
    </location>
</feature>
<evidence type="ECO:0000256" key="5">
    <source>
        <dbReference type="ARBA" id="ARBA00022741"/>
    </source>
</evidence>
<dbReference type="InterPro" id="IPR000700">
    <property type="entry name" value="PAS-assoc_C"/>
</dbReference>
<reference evidence="13" key="1">
    <citation type="submission" date="2016-10" db="EMBL/GenBank/DDBJ databases">
        <title>Sequence of Gallionella enrichment culture.</title>
        <authorList>
            <person name="Poehlein A."/>
            <person name="Muehling M."/>
            <person name="Daniel R."/>
        </authorList>
    </citation>
    <scope>NUCLEOTIDE SEQUENCE</scope>
</reference>
<feature type="transmembrane region" description="Helical" evidence="9">
    <location>
        <begin position="179"/>
        <end position="196"/>
    </location>
</feature>
<comment type="catalytic activity">
    <reaction evidence="1">
        <text>ATP + protein L-histidine = ADP + protein N-phospho-L-histidine.</text>
        <dbReference type="EC" id="2.7.13.3"/>
    </reaction>
</comment>
<dbReference type="InterPro" id="IPR003594">
    <property type="entry name" value="HATPase_dom"/>
</dbReference>
<dbReference type="SMART" id="SM00388">
    <property type="entry name" value="HisKA"/>
    <property type="match status" value="1"/>
</dbReference>
<accession>A0A1J5SML2</accession>
<keyword evidence="4 13" id="KW-0808">Transferase</keyword>
<dbReference type="InterPro" id="IPR000014">
    <property type="entry name" value="PAS"/>
</dbReference>
<dbReference type="PROSITE" id="PS50110">
    <property type="entry name" value="RESPONSE_REGULATORY"/>
    <property type="match status" value="2"/>
</dbReference>
<keyword evidence="6 13" id="KW-0418">Kinase</keyword>
<dbReference type="InterPro" id="IPR031621">
    <property type="entry name" value="HisKA_7TM"/>
</dbReference>
<dbReference type="Pfam" id="PF00512">
    <property type="entry name" value="HisKA"/>
    <property type="match status" value="1"/>
</dbReference>
<dbReference type="Gene3D" id="3.30.565.10">
    <property type="entry name" value="Histidine kinase-like ATPase, C-terminal domain"/>
    <property type="match status" value="1"/>
</dbReference>
<name>A0A1J5SML2_9ZZZZ</name>
<dbReference type="GO" id="GO:0005524">
    <property type="term" value="F:ATP binding"/>
    <property type="evidence" value="ECO:0007669"/>
    <property type="project" value="UniProtKB-KW"/>
</dbReference>
<dbReference type="InterPro" id="IPR036097">
    <property type="entry name" value="HisK_dim/P_sf"/>
</dbReference>
<keyword evidence="7" id="KW-0067">ATP-binding</keyword>
<evidence type="ECO:0000256" key="8">
    <source>
        <dbReference type="ARBA" id="ARBA00023012"/>
    </source>
</evidence>
<evidence type="ECO:0000259" key="11">
    <source>
        <dbReference type="PROSITE" id="PS50110"/>
    </source>
</evidence>
<dbReference type="CDD" id="cd00130">
    <property type="entry name" value="PAS"/>
    <property type="match status" value="1"/>
</dbReference>
<dbReference type="InterPro" id="IPR004358">
    <property type="entry name" value="Sig_transdc_His_kin-like_C"/>
</dbReference>
<dbReference type="FunFam" id="3.30.565.10:FF:000010">
    <property type="entry name" value="Sensor histidine kinase RcsC"/>
    <property type="match status" value="1"/>
</dbReference>
<dbReference type="InterPro" id="IPR036890">
    <property type="entry name" value="HATPase_C_sf"/>
</dbReference>
<dbReference type="GO" id="GO:0000155">
    <property type="term" value="F:phosphorelay sensor kinase activity"/>
    <property type="evidence" value="ECO:0007669"/>
    <property type="project" value="InterPro"/>
</dbReference>
<dbReference type="Pfam" id="PF08448">
    <property type="entry name" value="PAS_4"/>
    <property type="match status" value="1"/>
</dbReference>
<dbReference type="Gene3D" id="3.30.450.20">
    <property type="entry name" value="PAS domain"/>
    <property type="match status" value="1"/>
</dbReference>
<dbReference type="AlphaFoldDB" id="A0A1J5SML2"/>